<sequence length="123" mass="14210">GEEISLHFWNISGKAVFTDIAREFFKESDAVVLVFDVTSRSSFESLPRWLDLLQPYLDDRRFSLFLCGNKSESCKRVIEEEEGKHWAFSNGFPYYEVSANTGRNLESLFYNILVSLPLITSKI</sequence>
<dbReference type="OrthoDB" id="331046at2759"/>
<reference evidence="2 3" key="1">
    <citation type="journal article" date="2017" name="Int. J. Parasitol.">
        <title>The genome of the protozoan parasite Cystoisospora suis and a reverse vaccinology approach to identify vaccine candidates.</title>
        <authorList>
            <person name="Palmieri N."/>
            <person name="Shrestha A."/>
            <person name="Ruttkowski B."/>
            <person name="Beck T."/>
            <person name="Vogl C."/>
            <person name="Tomley F."/>
            <person name="Blake D.P."/>
            <person name="Joachim A."/>
        </authorList>
    </citation>
    <scope>NUCLEOTIDE SEQUENCE [LARGE SCALE GENOMIC DNA]</scope>
    <source>
        <strain evidence="2 3">Wien I</strain>
    </source>
</reference>
<dbReference type="Proteomes" id="UP000221165">
    <property type="component" value="Unassembled WGS sequence"/>
</dbReference>
<dbReference type="SUPFAM" id="SSF52540">
    <property type="entry name" value="P-loop containing nucleoside triphosphate hydrolases"/>
    <property type="match status" value="1"/>
</dbReference>
<dbReference type="Gene3D" id="3.40.50.300">
    <property type="entry name" value="P-loop containing nucleotide triphosphate hydrolases"/>
    <property type="match status" value="1"/>
</dbReference>
<gene>
    <name evidence="2" type="ORF">CSUI_011308</name>
</gene>
<protein>
    <submittedName>
        <fullName evidence="2">Ras family protein</fullName>
    </submittedName>
</protein>
<dbReference type="PANTHER" id="PTHR47978">
    <property type="match status" value="1"/>
</dbReference>
<dbReference type="PROSITE" id="PS51421">
    <property type="entry name" value="RAS"/>
    <property type="match status" value="1"/>
</dbReference>
<dbReference type="Pfam" id="PF00071">
    <property type="entry name" value="Ras"/>
    <property type="match status" value="1"/>
</dbReference>
<comment type="caution">
    <text evidence="2">The sequence shown here is derived from an EMBL/GenBank/DDBJ whole genome shotgun (WGS) entry which is preliminary data.</text>
</comment>
<evidence type="ECO:0000256" key="1">
    <source>
        <dbReference type="ARBA" id="ARBA00022741"/>
    </source>
</evidence>
<dbReference type="InterPro" id="IPR001806">
    <property type="entry name" value="Small_GTPase"/>
</dbReference>
<dbReference type="InterPro" id="IPR027417">
    <property type="entry name" value="P-loop_NTPase"/>
</dbReference>
<dbReference type="SMART" id="SM00173">
    <property type="entry name" value="RAS"/>
    <property type="match status" value="1"/>
</dbReference>
<dbReference type="GeneID" id="94434619"/>
<keyword evidence="1" id="KW-0547">Nucleotide-binding</keyword>
<feature type="non-terminal residue" evidence="2">
    <location>
        <position position="1"/>
    </location>
</feature>
<name>A0A2C6KEP8_9APIC</name>
<dbReference type="VEuPathDB" id="ToxoDB:CSUI_011308"/>
<dbReference type="GO" id="GO:0005525">
    <property type="term" value="F:GTP binding"/>
    <property type="evidence" value="ECO:0007669"/>
    <property type="project" value="InterPro"/>
</dbReference>
<accession>A0A2C6KEP8</accession>
<proteinExistence type="predicted"/>
<dbReference type="RefSeq" id="XP_067916618.1">
    <property type="nucleotide sequence ID" value="XM_068071408.1"/>
</dbReference>
<organism evidence="2 3">
    <name type="scientific">Cystoisospora suis</name>
    <dbReference type="NCBI Taxonomy" id="483139"/>
    <lineage>
        <taxon>Eukaryota</taxon>
        <taxon>Sar</taxon>
        <taxon>Alveolata</taxon>
        <taxon>Apicomplexa</taxon>
        <taxon>Conoidasida</taxon>
        <taxon>Coccidia</taxon>
        <taxon>Eucoccidiorida</taxon>
        <taxon>Eimeriorina</taxon>
        <taxon>Sarcocystidae</taxon>
        <taxon>Cystoisospora</taxon>
    </lineage>
</organism>
<keyword evidence="3" id="KW-1185">Reference proteome</keyword>
<evidence type="ECO:0000313" key="3">
    <source>
        <dbReference type="Proteomes" id="UP000221165"/>
    </source>
</evidence>
<dbReference type="GO" id="GO:0003924">
    <property type="term" value="F:GTPase activity"/>
    <property type="evidence" value="ECO:0007669"/>
    <property type="project" value="InterPro"/>
</dbReference>
<dbReference type="PROSITE" id="PS51419">
    <property type="entry name" value="RAB"/>
    <property type="match status" value="1"/>
</dbReference>
<dbReference type="SMART" id="SM00175">
    <property type="entry name" value="RAB"/>
    <property type="match status" value="1"/>
</dbReference>
<dbReference type="AlphaFoldDB" id="A0A2C6KEP8"/>
<evidence type="ECO:0000313" key="2">
    <source>
        <dbReference type="EMBL" id="PHJ14884.1"/>
    </source>
</evidence>
<dbReference type="EMBL" id="MIGC01010735">
    <property type="protein sequence ID" value="PHJ14884.1"/>
    <property type="molecule type" value="Genomic_DNA"/>
</dbReference>